<feature type="domain" description="Methyltransferase type 11" evidence="4">
    <location>
        <begin position="11"/>
        <end position="81"/>
    </location>
</feature>
<gene>
    <name evidence="5" type="ORF">NP493_38g06038</name>
</gene>
<dbReference type="AlphaFoldDB" id="A0AAD9PCA3"/>
<dbReference type="PANTHER" id="PTHR13069:SF37">
    <property type="entry name" value="FIRE DANCER"/>
    <property type="match status" value="1"/>
</dbReference>
<accession>A0AAD9PCA3</accession>
<dbReference type="GO" id="GO:0000049">
    <property type="term" value="F:tRNA binding"/>
    <property type="evidence" value="ECO:0007669"/>
    <property type="project" value="TreeGrafter"/>
</dbReference>
<keyword evidence="6" id="KW-1185">Reference proteome</keyword>
<dbReference type="InterPro" id="IPR013216">
    <property type="entry name" value="Methyltransf_11"/>
</dbReference>
<dbReference type="PANTHER" id="PTHR13069">
    <property type="entry name" value="ALKYLATED DNA REPAIR PROTEIN ALKB HOMOLOG 8"/>
    <property type="match status" value="1"/>
</dbReference>
<dbReference type="InterPro" id="IPR029063">
    <property type="entry name" value="SAM-dependent_MTases_sf"/>
</dbReference>
<dbReference type="GO" id="GO:0005634">
    <property type="term" value="C:nucleus"/>
    <property type="evidence" value="ECO:0007669"/>
    <property type="project" value="TreeGrafter"/>
</dbReference>
<dbReference type="GO" id="GO:0002098">
    <property type="term" value="P:tRNA wobble uridine modification"/>
    <property type="evidence" value="ECO:0007669"/>
    <property type="project" value="TreeGrafter"/>
</dbReference>
<sequence>MNINSNSFKLGSDHCCHLVEIARDRGHEVMVCDNLRLPYRNNSFDAVISIAVIHHLTTPERRLVAVQELARILRPGGKLMIYVWAMEQRHRKFKSQDVLVPWHMKTKHQQQREKTKLKIEMERSSTNSISEDEGDSTRNSHKHQPVQGQRLTGSHLRMYTESPPPSESTDSGFDNSPKSNRDTTVTNTSDRSTEESVDEKVNGNDVTLVTCDKNETNGVAMPSGGQTPSHRRPGIPSRLRQHFRSLFKGRVTLQEEGEIGITPKDIAYKKLMHKIMQEQGNSFAFHPHVLEHSLSDPSIEGFAVREFPQSSRTRFASTDHAPRRSDSCSLPTGCDKSRIHAFLAQGESETDIFVAHGESETNVFLGQGESETNVFLGQGESETDVLLAQGESETNTFMAQGESETITSMAQGESETNTFMAQGERETDIFVAQNESETDGDGINVKIHQSENDNCDDDNQINISRTYQKDLDQYQEDGSALSVVNSLSDIKTATVFHGGWNGNGVCEGSDVETGDQTIYGEQNCSDDVFDTPNIVLEHDIALGKCAENGESLSQAESTRRLCESYHDDTTIQTILSTAQTLAVTKHSVLISAPASPHSTGSSWGDSSDMSCVGDNDDAIGNAANNVIAADISEDDTVGCQDDVTESVTNDIGMSQVDVSNGVINSDDGIGSDDDSIRVSNERDTIAGDVNNCDRTTGVLARHNVSSLVRCDSQPSDDNEWARTTEQAIEAIQTQVLKGVSNLPDAYRGNHQVVLKGVSHHQLNGNRIANSRLSSTSSDIYSESSTDDDTGDSFLNTVTSARTADNPTDDDMQGAVDNGRDHSLDGADTSDTFKRFYHVFREGELGELIEKHVDCLDVLSAYYDHANWCVIAEKVQVWKI</sequence>
<organism evidence="5 6">
    <name type="scientific">Ridgeia piscesae</name>
    <name type="common">Tubeworm</name>
    <dbReference type="NCBI Taxonomy" id="27915"/>
    <lineage>
        <taxon>Eukaryota</taxon>
        <taxon>Metazoa</taxon>
        <taxon>Spiralia</taxon>
        <taxon>Lophotrochozoa</taxon>
        <taxon>Annelida</taxon>
        <taxon>Polychaeta</taxon>
        <taxon>Sedentaria</taxon>
        <taxon>Canalipalpata</taxon>
        <taxon>Sabellida</taxon>
        <taxon>Siboglinidae</taxon>
        <taxon>Ridgeia</taxon>
    </lineage>
</organism>
<dbReference type="SUPFAM" id="SSF53335">
    <property type="entry name" value="S-adenosyl-L-methionine-dependent methyltransferases"/>
    <property type="match status" value="1"/>
</dbReference>
<comment type="caution">
    <text evidence="5">The sequence shown here is derived from an EMBL/GenBank/DDBJ whole genome shotgun (WGS) entry which is preliminary data.</text>
</comment>
<dbReference type="Proteomes" id="UP001209878">
    <property type="component" value="Unassembled WGS sequence"/>
</dbReference>
<dbReference type="InterPro" id="IPR051422">
    <property type="entry name" value="AlkB_tRNA_MeTrf/Diox"/>
</dbReference>
<name>A0AAD9PCA3_RIDPI</name>
<feature type="region of interest" description="Disordered" evidence="3">
    <location>
        <begin position="774"/>
        <end position="823"/>
    </location>
</feature>
<dbReference type="GO" id="GO:0030488">
    <property type="term" value="P:tRNA methylation"/>
    <property type="evidence" value="ECO:0007669"/>
    <property type="project" value="TreeGrafter"/>
</dbReference>
<feature type="compositionally biased region" description="Polar residues" evidence="3">
    <location>
        <begin position="170"/>
        <end position="190"/>
    </location>
</feature>
<feature type="compositionally biased region" description="Low complexity" evidence="3">
    <location>
        <begin position="774"/>
        <end position="783"/>
    </location>
</feature>
<feature type="compositionally biased region" description="Polar residues" evidence="3">
    <location>
        <begin position="793"/>
        <end position="805"/>
    </location>
</feature>
<keyword evidence="2" id="KW-0808">Transferase</keyword>
<feature type="region of interest" description="Disordered" evidence="3">
    <location>
        <begin position="104"/>
        <end position="236"/>
    </location>
</feature>
<dbReference type="GO" id="GO:0005737">
    <property type="term" value="C:cytoplasm"/>
    <property type="evidence" value="ECO:0007669"/>
    <property type="project" value="TreeGrafter"/>
</dbReference>
<dbReference type="Pfam" id="PF08241">
    <property type="entry name" value="Methyltransf_11"/>
    <property type="match status" value="1"/>
</dbReference>
<feature type="compositionally biased region" description="Basic and acidic residues" evidence="3">
    <location>
        <begin position="110"/>
        <end position="123"/>
    </location>
</feature>
<dbReference type="GO" id="GO:0106335">
    <property type="term" value="F:tRNA (5-carboxymethyluridine(34)-5-O)-methyltransferase activity"/>
    <property type="evidence" value="ECO:0007669"/>
    <property type="project" value="TreeGrafter"/>
</dbReference>
<evidence type="ECO:0000313" key="6">
    <source>
        <dbReference type="Proteomes" id="UP001209878"/>
    </source>
</evidence>
<dbReference type="Gene3D" id="3.40.50.150">
    <property type="entry name" value="Vaccinia Virus protein VP39"/>
    <property type="match status" value="2"/>
</dbReference>
<feature type="compositionally biased region" description="Basic and acidic residues" evidence="3">
    <location>
        <begin position="191"/>
        <end position="202"/>
    </location>
</feature>
<evidence type="ECO:0000259" key="4">
    <source>
        <dbReference type="Pfam" id="PF08241"/>
    </source>
</evidence>
<dbReference type="CDD" id="cd02440">
    <property type="entry name" value="AdoMet_MTases"/>
    <property type="match status" value="1"/>
</dbReference>
<proteinExistence type="predicted"/>
<dbReference type="EMBL" id="JAODUO010000038">
    <property type="protein sequence ID" value="KAK2192125.1"/>
    <property type="molecule type" value="Genomic_DNA"/>
</dbReference>
<evidence type="ECO:0000313" key="5">
    <source>
        <dbReference type="EMBL" id="KAK2192125.1"/>
    </source>
</evidence>
<evidence type="ECO:0000256" key="2">
    <source>
        <dbReference type="ARBA" id="ARBA00022679"/>
    </source>
</evidence>
<reference evidence="5" key="1">
    <citation type="journal article" date="2023" name="Mol. Biol. Evol.">
        <title>Third-Generation Sequencing Reveals the Adaptive Role of the Epigenome in Three Deep-Sea Polychaetes.</title>
        <authorList>
            <person name="Perez M."/>
            <person name="Aroh O."/>
            <person name="Sun Y."/>
            <person name="Lan Y."/>
            <person name="Juniper S.K."/>
            <person name="Young C.R."/>
            <person name="Angers B."/>
            <person name="Qian P.Y."/>
        </authorList>
    </citation>
    <scope>NUCLEOTIDE SEQUENCE</scope>
    <source>
        <strain evidence="5">R07B-5</strain>
    </source>
</reference>
<evidence type="ECO:0000256" key="1">
    <source>
        <dbReference type="ARBA" id="ARBA00022603"/>
    </source>
</evidence>
<protein>
    <recommendedName>
        <fullName evidence="4">Methyltransferase type 11 domain-containing protein</fullName>
    </recommendedName>
</protein>
<evidence type="ECO:0000256" key="3">
    <source>
        <dbReference type="SAM" id="MobiDB-lite"/>
    </source>
</evidence>
<keyword evidence="1" id="KW-0489">Methyltransferase</keyword>
<dbReference type="GO" id="GO:0008757">
    <property type="term" value="F:S-adenosylmethionine-dependent methyltransferase activity"/>
    <property type="evidence" value="ECO:0007669"/>
    <property type="project" value="InterPro"/>
</dbReference>